<dbReference type="AlphaFoldDB" id="E4RUX3"/>
<proteinExistence type="predicted"/>
<name>E4RUX3_LEAB4</name>
<protein>
    <submittedName>
        <fullName evidence="1">Uncharacterized protein</fullName>
    </submittedName>
</protein>
<dbReference type="EMBL" id="CP002305">
    <property type="protein sequence ID" value="ADQ16996.1"/>
    <property type="molecule type" value="Genomic_DNA"/>
</dbReference>
<dbReference type="HOGENOM" id="CLU_2770780_0_0_10"/>
<dbReference type="STRING" id="649349.Lbys_1276"/>
<keyword evidence="2" id="KW-1185">Reference proteome</keyword>
<reference key="1">
    <citation type="submission" date="2010-11" db="EMBL/GenBank/DDBJ databases">
        <title>The complete genome of Leadbetterella byssophila DSM 17132.</title>
        <authorList>
            <consortium name="US DOE Joint Genome Institute (JGI-PGF)"/>
            <person name="Lucas S."/>
            <person name="Copeland A."/>
            <person name="Lapidus A."/>
            <person name="Glavina del Rio T."/>
            <person name="Dalin E."/>
            <person name="Tice H."/>
            <person name="Bruce D."/>
            <person name="Goodwin L."/>
            <person name="Pitluck S."/>
            <person name="Kyrpides N."/>
            <person name="Mavromatis K."/>
            <person name="Ivanova N."/>
            <person name="Teshima H."/>
            <person name="Brettin T."/>
            <person name="Detter J.C."/>
            <person name="Han C."/>
            <person name="Tapia R."/>
            <person name="Land M."/>
            <person name="Hauser L."/>
            <person name="Markowitz V."/>
            <person name="Cheng J.-F."/>
            <person name="Hugenholtz P."/>
            <person name="Woyke T."/>
            <person name="Wu D."/>
            <person name="Tindall B."/>
            <person name="Pomrenke H.G."/>
            <person name="Brambilla E."/>
            <person name="Klenk H.-P."/>
            <person name="Eisen J.A."/>
        </authorList>
    </citation>
    <scope>NUCLEOTIDE SEQUENCE [LARGE SCALE GENOMIC DNA]</scope>
    <source>
        <strain>DSM 17132</strain>
    </source>
</reference>
<organism evidence="1 2">
    <name type="scientific">Leadbetterella byssophila (strain DSM 17132 / JCM 16389 / KACC 11308 / NBRC 106382 / 4M15)</name>
    <dbReference type="NCBI Taxonomy" id="649349"/>
    <lineage>
        <taxon>Bacteria</taxon>
        <taxon>Pseudomonadati</taxon>
        <taxon>Bacteroidota</taxon>
        <taxon>Cytophagia</taxon>
        <taxon>Cytophagales</taxon>
        <taxon>Leadbetterellaceae</taxon>
        <taxon>Leadbetterella</taxon>
    </lineage>
</organism>
<gene>
    <name evidence="1" type="ordered locus">Lbys_1276</name>
</gene>
<dbReference type="Proteomes" id="UP000007435">
    <property type="component" value="Chromosome"/>
</dbReference>
<reference evidence="1 2" key="2">
    <citation type="journal article" date="2011" name="Stand. Genomic Sci.">
        <title>Complete genome sequence of Leadbetterella byssophila type strain (4M15).</title>
        <authorList>
            <person name="Abt B."/>
            <person name="Teshima H."/>
            <person name="Lucas S."/>
            <person name="Lapidus A."/>
            <person name="Del Rio T.G."/>
            <person name="Nolan M."/>
            <person name="Tice H."/>
            <person name="Cheng J.F."/>
            <person name="Pitluck S."/>
            <person name="Liolios K."/>
            <person name="Pagani I."/>
            <person name="Ivanova N."/>
            <person name="Mavromatis K."/>
            <person name="Pati A."/>
            <person name="Tapia R."/>
            <person name="Han C."/>
            <person name="Goodwin L."/>
            <person name="Chen A."/>
            <person name="Palaniappan K."/>
            <person name="Land M."/>
            <person name="Hauser L."/>
            <person name="Chang Y.J."/>
            <person name="Jeffries C.D."/>
            <person name="Rohde M."/>
            <person name="Goker M."/>
            <person name="Tindall B.J."/>
            <person name="Detter J.C."/>
            <person name="Woyke T."/>
            <person name="Bristow J."/>
            <person name="Eisen J.A."/>
            <person name="Markowitz V."/>
            <person name="Hugenholtz P."/>
            <person name="Klenk H.P."/>
            <person name="Kyrpides N.C."/>
        </authorList>
    </citation>
    <scope>NUCLEOTIDE SEQUENCE [LARGE SCALE GENOMIC DNA]</scope>
    <source>
        <strain evidence="2">DSM 17132 / JCM 16389 / KACC 11308 / NBRC 106382 / 4M15</strain>
    </source>
</reference>
<dbReference type="RefSeq" id="WP_013408046.1">
    <property type="nucleotide sequence ID" value="NC_014655.1"/>
</dbReference>
<accession>E4RUX3</accession>
<evidence type="ECO:0000313" key="1">
    <source>
        <dbReference type="EMBL" id="ADQ16996.1"/>
    </source>
</evidence>
<dbReference type="OrthoDB" id="964143at2"/>
<dbReference type="KEGG" id="lby:Lbys_1276"/>
<sequence>MKKIINFTFAWDLITKTGYLTLMDEDGERHAFQNLGAEELQLLAHNLENYPAYIDQSHWILWGTPESHD</sequence>
<evidence type="ECO:0000313" key="2">
    <source>
        <dbReference type="Proteomes" id="UP000007435"/>
    </source>
</evidence>